<evidence type="ECO:0000259" key="1">
    <source>
        <dbReference type="Pfam" id="PF07727"/>
    </source>
</evidence>
<gene>
    <name evidence="2" type="ORF">VitviT2T_022993</name>
</gene>
<sequence>MKALQKNKIWDLVPLPKEKKIVGCKSVFSINHKADRFIERYKARLVAKGYTQTYDIYYQETFSPVAKLNIVRVLLSLVANLDWLLHQFDLK</sequence>
<dbReference type="EMBL" id="CP126662">
    <property type="protein sequence ID" value="WKA05003.1"/>
    <property type="molecule type" value="Genomic_DNA"/>
</dbReference>
<protein>
    <recommendedName>
        <fullName evidence="1">Reverse transcriptase Ty1/copia-type domain-containing protein</fullName>
    </recommendedName>
</protein>
<name>A0ABY9DBG6_VITVI</name>
<accession>A0ABY9DBG6</accession>
<proteinExistence type="predicted"/>
<dbReference type="Pfam" id="PF07727">
    <property type="entry name" value="RVT_2"/>
    <property type="match status" value="1"/>
</dbReference>
<reference evidence="2 3" key="1">
    <citation type="journal article" date="2023" name="Hortic Res">
        <title>The complete reference genome for grapevine (Vitis vinifera L.) genetics and breeding.</title>
        <authorList>
            <person name="Shi X."/>
            <person name="Cao S."/>
            <person name="Wang X."/>
            <person name="Huang S."/>
            <person name="Wang Y."/>
            <person name="Liu Z."/>
            <person name="Liu W."/>
            <person name="Leng X."/>
            <person name="Peng Y."/>
            <person name="Wang N."/>
            <person name="Wang Y."/>
            <person name="Ma Z."/>
            <person name="Xu X."/>
            <person name="Zhang F."/>
            <person name="Xue H."/>
            <person name="Zhong H."/>
            <person name="Wang Y."/>
            <person name="Zhang K."/>
            <person name="Velt A."/>
            <person name="Avia K."/>
            <person name="Holtgrawe D."/>
            <person name="Grimplet J."/>
            <person name="Matus J.T."/>
            <person name="Ware D."/>
            <person name="Wu X."/>
            <person name="Wang H."/>
            <person name="Liu C."/>
            <person name="Fang Y."/>
            <person name="Rustenholz C."/>
            <person name="Cheng Z."/>
            <person name="Xiao H."/>
            <person name="Zhou Y."/>
        </authorList>
    </citation>
    <scope>NUCLEOTIDE SEQUENCE [LARGE SCALE GENOMIC DNA]</scope>
    <source>
        <strain evidence="3">cv. Pinot noir / PN40024</strain>
        <tissue evidence="2">Leaf</tissue>
    </source>
</reference>
<evidence type="ECO:0000313" key="2">
    <source>
        <dbReference type="EMBL" id="WKA05003.1"/>
    </source>
</evidence>
<keyword evidence="3" id="KW-1185">Reference proteome</keyword>
<organism evidence="2 3">
    <name type="scientific">Vitis vinifera</name>
    <name type="common">Grape</name>
    <dbReference type="NCBI Taxonomy" id="29760"/>
    <lineage>
        <taxon>Eukaryota</taxon>
        <taxon>Viridiplantae</taxon>
        <taxon>Streptophyta</taxon>
        <taxon>Embryophyta</taxon>
        <taxon>Tracheophyta</taxon>
        <taxon>Spermatophyta</taxon>
        <taxon>Magnoliopsida</taxon>
        <taxon>eudicotyledons</taxon>
        <taxon>Gunneridae</taxon>
        <taxon>Pentapetalae</taxon>
        <taxon>rosids</taxon>
        <taxon>Vitales</taxon>
        <taxon>Vitaceae</taxon>
        <taxon>Viteae</taxon>
        <taxon>Vitis</taxon>
    </lineage>
</organism>
<dbReference type="InterPro" id="IPR013103">
    <property type="entry name" value="RVT_2"/>
</dbReference>
<evidence type="ECO:0000313" key="3">
    <source>
        <dbReference type="Proteomes" id="UP001227230"/>
    </source>
</evidence>
<dbReference type="Proteomes" id="UP001227230">
    <property type="component" value="Chromosome 15"/>
</dbReference>
<feature type="domain" description="Reverse transcriptase Ty1/copia-type" evidence="1">
    <location>
        <begin position="7"/>
        <end position="91"/>
    </location>
</feature>